<evidence type="ECO:0000313" key="2">
    <source>
        <dbReference type="Proteomes" id="UP001329825"/>
    </source>
</evidence>
<proteinExistence type="predicted"/>
<reference evidence="1 2" key="1">
    <citation type="submission" date="2024-01" db="EMBL/GenBank/DDBJ databases">
        <title>Comparative genomics of Cryptococcus and Kwoniella reveals pathogenesis evolution and contrasting modes of karyotype evolution via chromosome fusion or intercentromeric recombination.</title>
        <authorList>
            <person name="Coelho M.A."/>
            <person name="David-Palma M."/>
            <person name="Shea T."/>
            <person name="Bowers K."/>
            <person name="McGinley-Smith S."/>
            <person name="Mohammad A.W."/>
            <person name="Gnirke A."/>
            <person name="Yurkov A.M."/>
            <person name="Nowrousian M."/>
            <person name="Sun S."/>
            <person name="Cuomo C.A."/>
            <person name="Heitman J."/>
        </authorList>
    </citation>
    <scope>NUCLEOTIDE SEQUENCE [LARGE SCALE GENOMIC DNA]</scope>
    <source>
        <strain evidence="1">CBS 11374</strain>
    </source>
</reference>
<protein>
    <submittedName>
        <fullName evidence="1">Uncharacterized protein</fullName>
    </submittedName>
</protein>
<evidence type="ECO:0000313" key="1">
    <source>
        <dbReference type="EMBL" id="WRT67734.1"/>
    </source>
</evidence>
<dbReference type="EMBL" id="CP141886">
    <property type="protein sequence ID" value="WRT67734.1"/>
    <property type="molecule type" value="Genomic_DNA"/>
</dbReference>
<keyword evidence="2" id="KW-1185">Reference proteome</keyword>
<dbReference type="GeneID" id="87956837"/>
<organism evidence="1 2">
    <name type="scientific">Kwoniella shivajii</name>
    <dbReference type="NCBI Taxonomy" id="564305"/>
    <lineage>
        <taxon>Eukaryota</taxon>
        <taxon>Fungi</taxon>
        <taxon>Dikarya</taxon>
        <taxon>Basidiomycota</taxon>
        <taxon>Agaricomycotina</taxon>
        <taxon>Tremellomycetes</taxon>
        <taxon>Tremellales</taxon>
        <taxon>Cryptococcaceae</taxon>
        <taxon>Kwoniella</taxon>
    </lineage>
</organism>
<gene>
    <name evidence="1" type="ORF">IL334_004706</name>
</gene>
<name>A0ABZ1D136_9TREE</name>
<dbReference type="RefSeq" id="XP_062792474.1">
    <property type="nucleotide sequence ID" value="XM_062936423.1"/>
</dbReference>
<sequence>MGYTVDCEGSSGPLETLFGRLDVQDERAPSTSPERPTFNSKIEELEYRLMKKEILIRLHDRRSGSIRDEDGYKANHHDFRGFVCKKCWTEIYAFEKIRFGTGNVTSGMTFNMMNHISNGWRIHNNGDGGSSYFISTTEDLHWAIWEIARRLHDLVDNPEQVTMSIITRHESYPADYGGYESIFFDPLPFLYGLRPFTNNLDHEAFNMAINFARASSERLFYRRIFDEDIEEELTWTQDEPPFELYDFMYRPLKFCLPRSTWLDNLAWKHRGREPYYTPFKVAARVMECRKYEIKSGRG</sequence>
<dbReference type="Proteomes" id="UP001329825">
    <property type="component" value="Chromosome 6"/>
</dbReference>
<accession>A0ABZ1D136</accession>